<dbReference type="PANTHER" id="PTHR43802">
    <property type="entry name" value="ENOYL-COA HYDRATASE"/>
    <property type="match status" value="1"/>
</dbReference>
<dbReference type="InterPro" id="IPR001753">
    <property type="entry name" value="Enoyl-CoA_hydra/iso"/>
</dbReference>
<evidence type="ECO:0000313" key="4">
    <source>
        <dbReference type="EMBL" id="TRY72496.1"/>
    </source>
</evidence>
<evidence type="ECO:0000256" key="2">
    <source>
        <dbReference type="RuleBase" id="RU003707"/>
    </source>
</evidence>
<dbReference type="AlphaFoldDB" id="A0A553P474"/>
<dbReference type="PROSITE" id="PS00166">
    <property type="entry name" value="ENOYL_COA_HYDRATASE"/>
    <property type="match status" value="1"/>
</dbReference>
<name>A0A553P474_TIGCA</name>
<dbReference type="NCBIfam" id="NF006108">
    <property type="entry name" value="PRK08259.1"/>
    <property type="match status" value="1"/>
</dbReference>
<dbReference type="Pfam" id="PF00378">
    <property type="entry name" value="ECH_1"/>
    <property type="match status" value="1"/>
</dbReference>
<dbReference type="CDD" id="cd06558">
    <property type="entry name" value="crotonase-like"/>
    <property type="match status" value="1"/>
</dbReference>
<accession>A0A553P474</accession>
<dbReference type="SUPFAM" id="SSF52096">
    <property type="entry name" value="ClpP/crotonase"/>
    <property type="match status" value="1"/>
</dbReference>
<dbReference type="EMBL" id="VCGU01000008">
    <property type="protein sequence ID" value="TRY72496.1"/>
    <property type="molecule type" value="Genomic_DNA"/>
</dbReference>
<feature type="compositionally biased region" description="Polar residues" evidence="3">
    <location>
        <begin position="97"/>
        <end position="108"/>
    </location>
</feature>
<dbReference type="STRING" id="6832.A0A553P474"/>
<evidence type="ECO:0008006" key="6">
    <source>
        <dbReference type="Google" id="ProtNLM"/>
    </source>
</evidence>
<proteinExistence type="inferred from homology"/>
<keyword evidence="5" id="KW-1185">Reference proteome</keyword>
<comment type="similarity">
    <text evidence="1 2">Belongs to the enoyl-CoA hydratase/isomerase family.</text>
</comment>
<dbReference type="OrthoDB" id="448450at2759"/>
<dbReference type="GO" id="GO:0003824">
    <property type="term" value="F:catalytic activity"/>
    <property type="evidence" value="ECO:0007669"/>
    <property type="project" value="InterPro"/>
</dbReference>
<gene>
    <name evidence="4" type="ORF">TCAL_10383</name>
</gene>
<organism evidence="4 5">
    <name type="scientific">Tigriopus californicus</name>
    <name type="common">Marine copepod</name>
    <dbReference type="NCBI Taxonomy" id="6832"/>
    <lineage>
        <taxon>Eukaryota</taxon>
        <taxon>Metazoa</taxon>
        <taxon>Ecdysozoa</taxon>
        <taxon>Arthropoda</taxon>
        <taxon>Crustacea</taxon>
        <taxon>Multicrustacea</taxon>
        <taxon>Hexanauplia</taxon>
        <taxon>Copepoda</taxon>
        <taxon>Harpacticoida</taxon>
        <taxon>Harpacticidae</taxon>
        <taxon>Tigriopus</taxon>
    </lineage>
</organism>
<protein>
    <recommendedName>
        <fullName evidence="6">Enoyl-CoA hydratase</fullName>
    </recommendedName>
</protein>
<dbReference type="Gene3D" id="3.90.226.10">
    <property type="entry name" value="2-enoyl-CoA Hydratase, Chain A, domain 1"/>
    <property type="match status" value="1"/>
</dbReference>
<dbReference type="PANTHER" id="PTHR43802:SF1">
    <property type="entry name" value="IP11341P-RELATED"/>
    <property type="match status" value="1"/>
</dbReference>
<evidence type="ECO:0000313" key="5">
    <source>
        <dbReference type="Proteomes" id="UP000318571"/>
    </source>
</evidence>
<feature type="region of interest" description="Disordered" evidence="3">
    <location>
        <begin position="66"/>
        <end position="108"/>
    </location>
</feature>
<evidence type="ECO:0000256" key="1">
    <source>
        <dbReference type="ARBA" id="ARBA00005254"/>
    </source>
</evidence>
<reference evidence="4 5" key="1">
    <citation type="journal article" date="2018" name="Nat. Ecol. Evol.">
        <title>Genomic signatures of mitonuclear coevolution across populations of Tigriopus californicus.</title>
        <authorList>
            <person name="Barreto F.S."/>
            <person name="Watson E.T."/>
            <person name="Lima T.G."/>
            <person name="Willett C.S."/>
            <person name="Edmands S."/>
            <person name="Li W."/>
            <person name="Burton R.S."/>
        </authorList>
    </citation>
    <scope>NUCLEOTIDE SEQUENCE [LARGE SCALE GENOMIC DNA]</scope>
    <source>
        <strain evidence="4 5">San Diego</strain>
    </source>
</reference>
<dbReference type="InterPro" id="IPR018376">
    <property type="entry name" value="Enoyl-CoA_hyd/isom_CS"/>
</dbReference>
<sequence>MATLWLARSGLGWSRALRRTLCTSRMGSGSGFALASSPRLTWVTRVEGSHPSLQPRWTTPYLNRWHASKATDDPPSEVTSTTDNNPSENDEDAATSAEGSPENTSDSPYANIVVEKLDHFHIMTIGINRPEKRNCVDIQTAEELHAAFEDFERDESMYVAVFHGLGGNFSAGFDLEELSKYEDDLANKIAATMFDRGPMGPTRMEFTKPVIAAVSGWAVAGGLELALMCDMRILEESARIGVLCRRFGVPLIDGGTVRLPELIGLSRALDLILTGRIVNAKEALELGVANRVVQTGTAFGQAMNLARELTKFPQECMRADRNSAIYATFSSKSLESSLQFESEHALPILKRESIQGAKKFAEGLGKHGKFNVNKVVEPQEWQKELDEIKDNIKEKAKKNEDDDSKLLKD</sequence>
<dbReference type="Gene3D" id="1.10.287.2460">
    <property type="match status" value="1"/>
</dbReference>
<evidence type="ECO:0000256" key="3">
    <source>
        <dbReference type="SAM" id="MobiDB-lite"/>
    </source>
</evidence>
<dbReference type="Proteomes" id="UP000318571">
    <property type="component" value="Chromosome 7"/>
</dbReference>
<feature type="compositionally biased region" description="Polar residues" evidence="3">
    <location>
        <begin position="77"/>
        <end position="87"/>
    </location>
</feature>
<comment type="caution">
    <text evidence="4">The sequence shown here is derived from an EMBL/GenBank/DDBJ whole genome shotgun (WGS) entry which is preliminary data.</text>
</comment>
<dbReference type="OMA" id="GIKWFNQ"/>
<dbReference type="InterPro" id="IPR029045">
    <property type="entry name" value="ClpP/crotonase-like_dom_sf"/>
</dbReference>